<organism evidence="3 4">
    <name type="scientific">Aquimarina amphilecti</name>
    <dbReference type="NCBI Taxonomy" id="1038014"/>
    <lineage>
        <taxon>Bacteria</taxon>
        <taxon>Pseudomonadati</taxon>
        <taxon>Bacteroidota</taxon>
        <taxon>Flavobacteriia</taxon>
        <taxon>Flavobacteriales</taxon>
        <taxon>Flavobacteriaceae</taxon>
        <taxon>Aquimarina</taxon>
    </lineage>
</organism>
<dbReference type="STRING" id="1038014.SAMN04487910_0021"/>
<dbReference type="PANTHER" id="PTHR21666">
    <property type="entry name" value="PEPTIDASE-RELATED"/>
    <property type="match status" value="1"/>
</dbReference>
<gene>
    <name evidence="3" type="ORF">SAMN04487910_0021</name>
</gene>
<reference evidence="3 4" key="1">
    <citation type="submission" date="2016-10" db="EMBL/GenBank/DDBJ databases">
        <authorList>
            <person name="de Groot N.N."/>
        </authorList>
    </citation>
    <scope>NUCLEOTIDE SEQUENCE [LARGE SCALE GENOMIC DNA]</scope>
    <source>
        <strain evidence="3 4">DSM 25232</strain>
    </source>
</reference>
<dbReference type="SUPFAM" id="SSF51261">
    <property type="entry name" value="Duplicated hybrid motif"/>
    <property type="match status" value="1"/>
</dbReference>
<dbReference type="OrthoDB" id="9810477at2"/>
<dbReference type="EMBL" id="FOAB01000001">
    <property type="protein sequence ID" value="SEK23020.1"/>
    <property type="molecule type" value="Genomic_DNA"/>
</dbReference>
<evidence type="ECO:0000313" key="3">
    <source>
        <dbReference type="EMBL" id="SEK23020.1"/>
    </source>
</evidence>
<dbReference type="CDD" id="cd12797">
    <property type="entry name" value="M23_peptidase"/>
    <property type="match status" value="1"/>
</dbReference>
<evidence type="ECO:0000313" key="4">
    <source>
        <dbReference type="Proteomes" id="UP000198521"/>
    </source>
</evidence>
<dbReference type="Proteomes" id="UP000198521">
    <property type="component" value="Unassembled WGS sequence"/>
</dbReference>
<accession>A0A1H7FFY5</accession>
<dbReference type="InterPro" id="IPR050570">
    <property type="entry name" value="Cell_wall_metabolism_enzyme"/>
</dbReference>
<dbReference type="Gene3D" id="2.70.70.10">
    <property type="entry name" value="Glucose Permease (Domain IIA)"/>
    <property type="match status" value="1"/>
</dbReference>
<sequence>MRVIITFLIFNFTIGYSQKDIPTDYFINPLGIPLAVSGTYGELRSNHFHSGIDLKTEGQEGLKVYAAATGRVSRIKVSHFGYGKAMYIAHPNGYTTVYAHLQKFSPEIEAYIKKRQYAKESYEIELFPKAGALSVKQGDVIAFSGNTGGSGGPHLHFEIRDAKARPMNPMCFGIEVKDTKKPTINSVWVYNLDESSHINGNQELTKLRLVPMDNGNFKAEGIKALGRLGIGVSTIDQQNLAANKNGVYNITTEINGQENFSMEMKRFSFSETRYINRLIDYKYYKKNRSRITKLFIEKNNPLSIYKNVTDKGVITVEDSLSYTVKVFVKDFKNNTTEISIPIKGEQMEEISKKEITNTPYLAKPTENFTYNSGIFDLYIPKGSLYEKAYLDIEANGDTIKIHQDEIPLHKNMTVVFDVTNYSEADKKKLYIGRLGYNNKHYHVKTNKKNNRFSTRTRTLGSYSLFSDLEKPTIVPINVANKKWMSKANFLKIKIDDTDSGIKSYRATINGKFILMEYDYKTGMLVYNFEDKIISETENKFKLIVLDKVGNNTTFETIFFRKP</sequence>
<feature type="domain" description="M23ase beta-sheet core" evidence="2">
    <location>
        <begin position="48"/>
        <end position="116"/>
    </location>
</feature>
<keyword evidence="1" id="KW-0732">Signal</keyword>
<dbReference type="GO" id="GO:0004222">
    <property type="term" value="F:metalloendopeptidase activity"/>
    <property type="evidence" value="ECO:0007669"/>
    <property type="project" value="TreeGrafter"/>
</dbReference>
<protein>
    <submittedName>
        <fullName evidence="3">Peptidase family M23</fullName>
    </submittedName>
</protein>
<keyword evidence="4" id="KW-1185">Reference proteome</keyword>
<dbReference type="RefSeq" id="WP_091403787.1">
    <property type="nucleotide sequence ID" value="NZ_FOAB01000001.1"/>
</dbReference>
<name>A0A1H7FFY5_AQUAM</name>
<evidence type="ECO:0000259" key="2">
    <source>
        <dbReference type="Pfam" id="PF01551"/>
    </source>
</evidence>
<feature type="domain" description="M23ase beta-sheet core" evidence="2">
    <location>
        <begin position="134"/>
        <end position="169"/>
    </location>
</feature>
<proteinExistence type="predicted"/>
<dbReference type="InterPro" id="IPR016047">
    <property type="entry name" value="M23ase_b-sheet_dom"/>
</dbReference>
<dbReference type="PANTHER" id="PTHR21666:SF289">
    <property type="entry name" value="L-ALA--D-GLU ENDOPEPTIDASE"/>
    <property type="match status" value="1"/>
</dbReference>
<dbReference type="Pfam" id="PF01551">
    <property type="entry name" value="Peptidase_M23"/>
    <property type="match status" value="2"/>
</dbReference>
<evidence type="ECO:0000256" key="1">
    <source>
        <dbReference type="ARBA" id="ARBA00022729"/>
    </source>
</evidence>
<dbReference type="AlphaFoldDB" id="A0A1H7FFY5"/>
<dbReference type="InterPro" id="IPR011055">
    <property type="entry name" value="Dup_hybrid_motif"/>
</dbReference>